<feature type="domain" description="Heterokaryon incompatibility" evidence="1">
    <location>
        <begin position="53"/>
        <end position="135"/>
    </location>
</feature>
<accession>A0AA40ANN6</accession>
<dbReference type="InterPro" id="IPR052895">
    <property type="entry name" value="HetReg/Transcr_Mod"/>
</dbReference>
<evidence type="ECO:0000259" key="1">
    <source>
        <dbReference type="Pfam" id="PF06985"/>
    </source>
</evidence>
<dbReference type="InterPro" id="IPR010730">
    <property type="entry name" value="HET"/>
</dbReference>
<dbReference type="Proteomes" id="UP001172102">
    <property type="component" value="Unassembled WGS sequence"/>
</dbReference>
<protein>
    <submittedName>
        <fullName evidence="2">Heterokaryon incompatibility protein-domain-containing protein</fullName>
    </submittedName>
</protein>
<dbReference type="Pfam" id="PF06985">
    <property type="entry name" value="HET"/>
    <property type="match status" value="1"/>
</dbReference>
<dbReference type="EMBL" id="JAUKUA010000003">
    <property type="protein sequence ID" value="KAK0719130.1"/>
    <property type="molecule type" value="Genomic_DNA"/>
</dbReference>
<proteinExistence type="predicted"/>
<dbReference type="AlphaFoldDB" id="A0AA40ANN6"/>
<evidence type="ECO:0000313" key="2">
    <source>
        <dbReference type="EMBL" id="KAK0719130.1"/>
    </source>
</evidence>
<name>A0AA40ANN6_9PEZI</name>
<dbReference type="PANTHER" id="PTHR24148">
    <property type="entry name" value="ANKYRIN REPEAT DOMAIN-CONTAINING PROTEIN 39 HOMOLOG-RELATED"/>
    <property type="match status" value="1"/>
</dbReference>
<organism evidence="2 3">
    <name type="scientific">Lasiosphaeris hirsuta</name>
    <dbReference type="NCBI Taxonomy" id="260670"/>
    <lineage>
        <taxon>Eukaryota</taxon>
        <taxon>Fungi</taxon>
        <taxon>Dikarya</taxon>
        <taxon>Ascomycota</taxon>
        <taxon>Pezizomycotina</taxon>
        <taxon>Sordariomycetes</taxon>
        <taxon>Sordariomycetidae</taxon>
        <taxon>Sordariales</taxon>
        <taxon>Lasiosphaeriaceae</taxon>
        <taxon>Lasiosphaeris</taxon>
    </lineage>
</organism>
<feature type="non-terminal residue" evidence="2">
    <location>
        <position position="135"/>
    </location>
</feature>
<evidence type="ECO:0000313" key="3">
    <source>
        <dbReference type="Proteomes" id="UP001172102"/>
    </source>
</evidence>
<dbReference type="PANTHER" id="PTHR24148:SF73">
    <property type="entry name" value="HET DOMAIN PROTEIN (AFU_ORTHOLOGUE AFUA_8G01020)"/>
    <property type="match status" value="1"/>
</dbReference>
<comment type="caution">
    <text evidence="2">The sequence shown here is derived from an EMBL/GenBank/DDBJ whole genome shotgun (WGS) entry which is preliminary data.</text>
</comment>
<gene>
    <name evidence="2" type="ORF">B0H67DRAFT_486259</name>
</gene>
<reference evidence="2" key="1">
    <citation type="submission" date="2023-06" db="EMBL/GenBank/DDBJ databases">
        <title>Genome-scale phylogeny and comparative genomics of the fungal order Sordariales.</title>
        <authorList>
            <consortium name="Lawrence Berkeley National Laboratory"/>
            <person name="Hensen N."/>
            <person name="Bonometti L."/>
            <person name="Westerberg I."/>
            <person name="Brannstrom I.O."/>
            <person name="Guillou S."/>
            <person name="Cros-Aarteil S."/>
            <person name="Calhoun S."/>
            <person name="Haridas S."/>
            <person name="Kuo A."/>
            <person name="Mondo S."/>
            <person name="Pangilinan J."/>
            <person name="Riley R."/>
            <person name="Labutti K."/>
            <person name="Andreopoulos B."/>
            <person name="Lipzen A."/>
            <person name="Chen C."/>
            <person name="Yanf M."/>
            <person name="Daum C."/>
            <person name="Ng V."/>
            <person name="Clum A."/>
            <person name="Steindorff A."/>
            <person name="Ohm R."/>
            <person name="Martin F."/>
            <person name="Silar P."/>
            <person name="Natvig D."/>
            <person name="Lalanne C."/>
            <person name="Gautier V."/>
            <person name="Ament-Velasquez S.L."/>
            <person name="Kruys A."/>
            <person name="Hutchinson M.I."/>
            <person name="Powell A.J."/>
            <person name="Barry K."/>
            <person name="Miller A.N."/>
            <person name="Grigoriev I.V."/>
            <person name="Debuchy R."/>
            <person name="Gladieux P."/>
            <person name="Thoren M.H."/>
            <person name="Johannesson H."/>
        </authorList>
    </citation>
    <scope>NUCLEOTIDE SEQUENCE</scope>
    <source>
        <strain evidence="2">SMH4607-1</strain>
    </source>
</reference>
<sequence length="135" mass="15375">MEVGDDISVYAQFPISSEKSETRLVTIEPAPFQQAMKCHLTTMRLLDHRRPAFEALSYVWGDSSKAKMIRLDGHLFGVTENLAAALQYLRSPSEERVVWIDAICINQRDKSERSAQVRLMGDIYRSATRVISWLG</sequence>
<keyword evidence="3" id="KW-1185">Reference proteome</keyword>